<sequence length="271" mass="31393">MAEATKTPILRCAVRILPGYLAMVAVYLLYRFGFYPLFGKDWSFPLRHTMELCVVYGVGAGIFYLSVRRYPLQNAAIQQKRGEGGDDHRDFREKVRAWTCLLVIQSGLSVPLLVLVEMVRTSIFHMEGTMVRPNVTFVSFYILYFLILRPVLEEMIFREIILRRIGDAGRFRASLFTALLSAFMVYLMDGISQACAMLLLAFMWSELYQRMEGRSHRLRVTIILHSFSNLWIVLLPWLLKSSRPGLVIYAVVWIVVVPMIAIDWIARLNRR</sequence>
<gene>
    <name evidence="3" type="ORF">IAB63_07060</name>
</gene>
<feature type="transmembrane region" description="Helical" evidence="1">
    <location>
        <begin position="173"/>
        <end position="202"/>
    </location>
</feature>
<protein>
    <submittedName>
        <fullName evidence="3">CPBP family intramembrane metalloprotease</fullName>
    </submittedName>
</protein>
<feature type="domain" description="CAAX prenyl protease 2/Lysostaphin resistance protein A-like" evidence="2">
    <location>
        <begin position="140"/>
        <end position="230"/>
    </location>
</feature>
<dbReference type="Pfam" id="PF02517">
    <property type="entry name" value="Rce1-like"/>
    <property type="match status" value="1"/>
</dbReference>
<keyword evidence="3" id="KW-0482">Metalloprotease</keyword>
<evidence type="ECO:0000256" key="1">
    <source>
        <dbReference type="SAM" id="Phobius"/>
    </source>
</evidence>
<accession>A0A9D1HHD6</accession>
<comment type="caution">
    <text evidence="3">The sequence shown here is derived from an EMBL/GenBank/DDBJ whole genome shotgun (WGS) entry which is preliminary data.</text>
</comment>
<dbReference type="InterPro" id="IPR003675">
    <property type="entry name" value="Rce1/LyrA-like_dom"/>
</dbReference>
<dbReference type="AlphaFoldDB" id="A0A9D1HHD6"/>
<evidence type="ECO:0000259" key="2">
    <source>
        <dbReference type="Pfam" id="PF02517"/>
    </source>
</evidence>
<evidence type="ECO:0000313" key="4">
    <source>
        <dbReference type="Proteomes" id="UP000824164"/>
    </source>
</evidence>
<dbReference type="Proteomes" id="UP000824164">
    <property type="component" value="Unassembled WGS sequence"/>
</dbReference>
<feature type="transmembrane region" description="Helical" evidence="1">
    <location>
        <begin position="12"/>
        <end position="29"/>
    </location>
</feature>
<feature type="transmembrane region" description="Helical" evidence="1">
    <location>
        <begin position="49"/>
        <end position="67"/>
    </location>
</feature>
<reference evidence="3" key="1">
    <citation type="submission" date="2020-10" db="EMBL/GenBank/DDBJ databases">
        <authorList>
            <person name="Gilroy R."/>
        </authorList>
    </citation>
    <scope>NUCLEOTIDE SEQUENCE</scope>
    <source>
        <strain evidence="3">CHK187-14744</strain>
    </source>
</reference>
<dbReference type="GO" id="GO:0004175">
    <property type="term" value="F:endopeptidase activity"/>
    <property type="evidence" value="ECO:0007669"/>
    <property type="project" value="UniProtKB-ARBA"/>
</dbReference>
<feature type="transmembrane region" description="Helical" evidence="1">
    <location>
        <begin position="135"/>
        <end position="152"/>
    </location>
</feature>
<proteinExistence type="predicted"/>
<dbReference type="GO" id="GO:0008237">
    <property type="term" value="F:metallopeptidase activity"/>
    <property type="evidence" value="ECO:0007669"/>
    <property type="project" value="UniProtKB-KW"/>
</dbReference>
<reference evidence="3" key="2">
    <citation type="journal article" date="2021" name="PeerJ">
        <title>Extensive microbial diversity within the chicken gut microbiome revealed by metagenomics and culture.</title>
        <authorList>
            <person name="Gilroy R."/>
            <person name="Ravi A."/>
            <person name="Getino M."/>
            <person name="Pursley I."/>
            <person name="Horton D.L."/>
            <person name="Alikhan N.F."/>
            <person name="Baker D."/>
            <person name="Gharbi K."/>
            <person name="Hall N."/>
            <person name="Watson M."/>
            <person name="Adriaenssens E.M."/>
            <person name="Foster-Nyarko E."/>
            <person name="Jarju S."/>
            <person name="Secka A."/>
            <person name="Antonio M."/>
            <person name="Oren A."/>
            <person name="Chaudhuri R.R."/>
            <person name="La Ragione R."/>
            <person name="Hildebrand F."/>
            <person name="Pallen M.J."/>
        </authorList>
    </citation>
    <scope>NUCLEOTIDE SEQUENCE</scope>
    <source>
        <strain evidence="3">CHK187-14744</strain>
    </source>
</reference>
<evidence type="ECO:0000313" key="3">
    <source>
        <dbReference type="EMBL" id="HIU02994.1"/>
    </source>
</evidence>
<dbReference type="EMBL" id="DVLT01000045">
    <property type="protein sequence ID" value="HIU02994.1"/>
    <property type="molecule type" value="Genomic_DNA"/>
</dbReference>
<feature type="transmembrane region" description="Helical" evidence="1">
    <location>
        <begin position="246"/>
        <end position="266"/>
    </location>
</feature>
<feature type="transmembrane region" description="Helical" evidence="1">
    <location>
        <begin position="97"/>
        <end position="115"/>
    </location>
</feature>
<feature type="transmembrane region" description="Helical" evidence="1">
    <location>
        <begin position="222"/>
        <end position="239"/>
    </location>
</feature>
<organism evidence="3 4">
    <name type="scientific">Candidatus Onthocola gallistercoris</name>
    <dbReference type="NCBI Taxonomy" id="2840876"/>
    <lineage>
        <taxon>Bacteria</taxon>
        <taxon>Bacillati</taxon>
        <taxon>Bacillota</taxon>
        <taxon>Bacilli</taxon>
        <taxon>Candidatus Onthocola</taxon>
    </lineage>
</organism>
<keyword evidence="1" id="KW-0472">Membrane</keyword>
<dbReference type="GO" id="GO:0080120">
    <property type="term" value="P:CAAX-box protein maturation"/>
    <property type="evidence" value="ECO:0007669"/>
    <property type="project" value="UniProtKB-ARBA"/>
</dbReference>
<keyword evidence="3" id="KW-0645">Protease</keyword>
<keyword evidence="1" id="KW-1133">Transmembrane helix</keyword>
<keyword evidence="1" id="KW-0812">Transmembrane</keyword>
<name>A0A9D1HHD6_9FIRM</name>
<keyword evidence="3" id="KW-0378">Hydrolase</keyword>